<dbReference type="InterPro" id="IPR018764">
    <property type="entry name" value="RskA_C"/>
</dbReference>
<dbReference type="EMBL" id="JACIEV010000001">
    <property type="protein sequence ID" value="MBB4152663.1"/>
    <property type="molecule type" value="Genomic_DNA"/>
</dbReference>
<keyword evidence="1" id="KW-0472">Membrane</keyword>
<evidence type="ECO:0000313" key="4">
    <source>
        <dbReference type="Proteomes" id="UP000529795"/>
    </source>
</evidence>
<keyword evidence="1" id="KW-1133">Transmembrane helix</keyword>
<comment type="caution">
    <text evidence="3">The sequence shown here is derived from an EMBL/GenBank/DDBJ whole genome shotgun (WGS) entry which is preliminary data.</text>
</comment>
<dbReference type="Pfam" id="PF10099">
    <property type="entry name" value="RskA_C"/>
    <property type="match status" value="1"/>
</dbReference>
<dbReference type="PANTHER" id="PTHR37461:SF1">
    <property type="entry name" value="ANTI-SIGMA-K FACTOR RSKA"/>
    <property type="match status" value="1"/>
</dbReference>
<protein>
    <submittedName>
        <fullName evidence="3">Anti-sigma-K factor RskA</fullName>
    </submittedName>
</protein>
<reference evidence="3 4" key="1">
    <citation type="submission" date="2020-08" db="EMBL/GenBank/DDBJ databases">
        <title>Genomic Encyclopedia of Type Strains, Phase IV (KMG-IV): sequencing the most valuable type-strain genomes for metagenomic binning, comparative biology and taxonomic classification.</title>
        <authorList>
            <person name="Goeker M."/>
        </authorList>
    </citation>
    <scope>NUCLEOTIDE SEQUENCE [LARGE SCALE GENOMIC DNA]</scope>
    <source>
        <strain evidence="3 4">YC6723</strain>
    </source>
</reference>
<gene>
    <name evidence="3" type="ORF">GGQ80_000539</name>
</gene>
<dbReference type="Proteomes" id="UP000529795">
    <property type="component" value="Unassembled WGS sequence"/>
</dbReference>
<evidence type="ECO:0000259" key="2">
    <source>
        <dbReference type="Pfam" id="PF10099"/>
    </source>
</evidence>
<organism evidence="3 4">
    <name type="scientific">Sphingomonas jinjuensis</name>
    <dbReference type="NCBI Taxonomy" id="535907"/>
    <lineage>
        <taxon>Bacteria</taxon>
        <taxon>Pseudomonadati</taxon>
        <taxon>Pseudomonadota</taxon>
        <taxon>Alphaproteobacteria</taxon>
        <taxon>Sphingomonadales</taxon>
        <taxon>Sphingomonadaceae</taxon>
        <taxon>Sphingomonas</taxon>
    </lineage>
</organism>
<feature type="domain" description="Anti-sigma K factor RskA C-terminal" evidence="2">
    <location>
        <begin position="89"/>
        <end position="219"/>
    </location>
</feature>
<dbReference type="AlphaFoldDB" id="A0A840F069"/>
<dbReference type="GO" id="GO:0006417">
    <property type="term" value="P:regulation of translation"/>
    <property type="evidence" value="ECO:0007669"/>
    <property type="project" value="TreeGrafter"/>
</dbReference>
<feature type="transmembrane region" description="Helical" evidence="1">
    <location>
        <begin position="83"/>
        <end position="104"/>
    </location>
</feature>
<keyword evidence="4" id="KW-1185">Reference proteome</keyword>
<dbReference type="GO" id="GO:0005886">
    <property type="term" value="C:plasma membrane"/>
    <property type="evidence" value="ECO:0007669"/>
    <property type="project" value="InterPro"/>
</dbReference>
<name>A0A840F069_9SPHN</name>
<dbReference type="InterPro" id="IPR051474">
    <property type="entry name" value="Anti-sigma-K/W_factor"/>
</dbReference>
<dbReference type="RefSeq" id="WP_183982263.1">
    <property type="nucleotide sequence ID" value="NZ_JACIEV010000001.1"/>
</dbReference>
<proteinExistence type="predicted"/>
<dbReference type="GO" id="GO:0016989">
    <property type="term" value="F:sigma factor antagonist activity"/>
    <property type="evidence" value="ECO:0007669"/>
    <property type="project" value="TreeGrafter"/>
</dbReference>
<evidence type="ECO:0000256" key="1">
    <source>
        <dbReference type="SAM" id="Phobius"/>
    </source>
</evidence>
<sequence length="228" mass="23388">MPPEEQHDVAAAEVALGLLEGEERAAALRRMLAEPAFAADVAWWRDALAPLVAGWAEAAPSADVEARIMAAVEGDEVSQAVRWRAVAVALAACLVAAVALLAMLREPVVRIVRMPAPAALVAAIQPSDGKGAALAATYDPASGEMRLSGAPTVPQARVAELWVIGKDGPPRSLGLLRGEGVRRVAVARDRRGLLSDGVTLAVSVEPLGGSPTGLPTGPVVATGTLARV</sequence>
<accession>A0A840F069</accession>
<keyword evidence="1" id="KW-0812">Transmembrane</keyword>
<evidence type="ECO:0000313" key="3">
    <source>
        <dbReference type="EMBL" id="MBB4152663.1"/>
    </source>
</evidence>
<dbReference type="PANTHER" id="PTHR37461">
    <property type="entry name" value="ANTI-SIGMA-K FACTOR RSKA"/>
    <property type="match status" value="1"/>
</dbReference>